<gene>
    <name evidence="2" type="ORF">KUA23_00535</name>
</gene>
<feature type="domain" description="YjiS-like" evidence="1">
    <location>
        <begin position="16"/>
        <end position="50"/>
    </location>
</feature>
<reference evidence="2" key="1">
    <citation type="journal article" date="2022" name="Front. Plant Sci.">
        <title>Agronomic efficiency and genome mining analysis of the wheat-biostimulant rhizospheric bacterium Pseudomonas pergaminensis sp. nov. strain 1008T.</title>
        <authorList>
            <person name="Diaz M."/>
            <person name="Bach T."/>
            <person name="Gonzalez Anta G."/>
            <person name="Agaras B."/>
            <person name="Wibberg D."/>
            <person name="Noguera F."/>
            <person name="Canciani W."/>
            <person name="Valverde C."/>
        </authorList>
    </citation>
    <scope>NUCLEOTIDE SEQUENCE</scope>
    <source>
        <strain evidence="2">1008</strain>
    </source>
</reference>
<evidence type="ECO:0000259" key="1">
    <source>
        <dbReference type="Pfam" id="PF06568"/>
    </source>
</evidence>
<protein>
    <submittedName>
        <fullName evidence="2">DUF1127 domain-containing protein</fullName>
    </submittedName>
</protein>
<dbReference type="RefSeq" id="WP_078046271.1">
    <property type="nucleotide sequence ID" value="NZ_CP078013.2"/>
</dbReference>
<dbReference type="AlphaFoldDB" id="A0ABD7TIK5"/>
<dbReference type="InterPro" id="IPR009506">
    <property type="entry name" value="YjiS-like"/>
</dbReference>
<reference evidence="2" key="2">
    <citation type="submission" date="2024-04" db="EMBL/GenBank/DDBJ databases">
        <authorList>
            <person name="Diaz M."/>
            <person name="Bach T."/>
            <person name="Gonzalez Anta G."/>
            <person name="Agaras B."/>
            <person name="Wibberg D."/>
            <person name="Noguera F."/>
            <person name="Canciani W."/>
            <person name="Ybarra T."/>
            <person name="Nunez M.L."/>
            <person name="Valverde C."/>
        </authorList>
    </citation>
    <scope>NUCLEOTIDE SEQUENCE</scope>
    <source>
        <strain evidence="2">1008</strain>
    </source>
</reference>
<proteinExistence type="predicted"/>
<dbReference type="EMBL" id="CP078013">
    <property type="protein sequence ID" value="USW01293.1"/>
    <property type="molecule type" value="Genomic_DNA"/>
</dbReference>
<dbReference type="KEGG" id="ppeg:KUA23_00535"/>
<evidence type="ECO:0000313" key="2">
    <source>
        <dbReference type="EMBL" id="USW01293.1"/>
    </source>
</evidence>
<accession>A0ABD7TIK5</accession>
<evidence type="ECO:0000313" key="3">
    <source>
        <dbReference type="Proteomes" id="UP001056907"/>
    </source>
</evidence>
<sequence length="61" mass="7192">MDTPSALYKRLLQRTAATLAKWLRQAYERRQLSKLDTRELSDLGISHGDRMAEISKPFWRD</sequence>
<name>A0ABD7TIK5_9PSED</name>
<dbReference type="Proteomes" id="UP001056907">
    <property type="component" value="Chromosome"/>
</dbReference>
<organism evidence="2 3">
    <name type="scientific">Pseudomonas pergaminensis</name>
    <dbReference type="NCBI Taxonomy" id="2853159"/>
    <lineage>
        <taxon>Bacteria</taxon>
        <taxon>Pseudomonadati</taxon>
        <taxon>Pseudomonadota</taxon>
        <taxon>Gammaproteobacteria</taxon>
        <taxon>Pseudomonadales</taxon>
        <taxon>Pseudomonadaceae</taxon>
        <taxon>Pseudomonas</taxon>
    </lineage>
</organism>
<dbReference type="Pfam" id="PF06568">
    <property type="entry name" value="YjiS-like"/>
    <property type="match status" value="1"/>
</dbReference>